<dbReference type="Pfam" id="PF01476">
    <property type="entry name" value="LysM"/>
    <property type="match status" value="3"/>
</dbReference>
<evidence type="ECO:0000259" key="2">
    <source>
        <dbReference type="PROSITE" id="PS51782"/>
    </source>
</evidence>
<feature type="domain" description="LysM" evidence="2">
    <location>
        <begin position="82"/>
        <end position="126"/>
    </location>
</feature>
<dbReference type="PROSITE" id="PS51782">
    <property type="entry name" value="LYSM"/>
    <property type="match status" value="3"/>
</dbReference>
<evidence type="ECO:0000313" key="3">
    <source>
        <dbReference type="EMBL" id="KAA6318070.1"/>
    </source>
</evidence>
<dbReference type="PANTHER" id="PTHR33734">
    <property type="entry name" value="LYSM DOMAIN-CONTAINING GPI-ANCHORED PROTEIN 2"/>
    <property type="match status" value="1"/>
</dbReference>
<feature type="domain" description="LysM" evidence="2">
    <location>
        <begin position="160"/>
        <end position="204"/>
    </location>
</feature>
<dbReference type="SMART" id="SM00257">
    <property type="entry name" value="LysM"/>
    <property type="match status" value="3"/>
</dbReference>
<feature type="domain" description="LysM" evidence="2">
    <location>
        <begin position="29"/>
        <end position="72"/>
    </location>
</feature>
<dbReference type="InterPro" id="IPR036779">
    <property type="entry name" value="LysM_dom_sf"/>
</dbReference>
<feature type="compositionally biased region" description="Basic and acidic residues" evidence="1">
    <location>
        <begin position="133"/>
        <end position="144"/>
    </location>
</feature>
<gene>
    <name evidence="3" type="ORF">EZS27_031873</name>
</gene>
<dbReference type="Gene3D" id="3.10.350.10">
    <property type="entry name" value="LysM domain"/>
    <property type="match status" value="3"/>
</dbReference>
<feature type="region of interest" description="Disordered" evidence="1">
    <location>
        <begin position="126"/>
        <end position="152"/>
    </location>
</feature>
<dbReference type="AlphaFoldDB" id="A0A5J4QAN9"/>
<dbReference type="Gene3D" id="3.40.50.2300">
    <property type="match status" value="2"/>
</dbReference>
<accession>A0A5J4QAN9</accession>
<dbReference type="GO" id="GO:0016798">
    <property type="term" value="F:hydrolase activity, acting on glycosyl bonds"/>
    <property type="evidence" value="ECO:0007669"/>
    <property type="project" value="UniProtKB-KW"/>
</dbReference>
<keyword evidence="3" id="KW-0378">Hydrolase</keyword>
<name>A0A5J4QAN9_9ZZZZ</name>
<dbReference type="SUPFAM" id="SSF54106">
    <property type="entry name" value="LysM domain"/>
    <property type="match status" value="3"/>
</dbReference>
<dbReference type="CDD" id="cd00118">
    <property type="entry name" value="LysM"/>
    <property type="match status" value="2"/>
</dbReference>
<proteinExistence type="predicted"/>
<dbReference type="SUPFAM" id="SSF53822">
    <property type="entry name" value="Periplasmic binding protein-like I"/>
    <property type="match status" value="1"/>
</dbReference>
<protein>
    <submittedName>
        <fullName evidence="3">Putative sporulation-specific glycosylase YdhD</fullName>
        <ecNumber evidence="3">3.2.-.-</ecNumber>
    </submittedName>
</protein>
<comment type="caution">
    <text evidence="3">The sequence shown here is derived from an EMBL/GenBank/DDBJ whole genome shotgun (WGS) entry which is preliminary data.</text>
</comment>
<dbReference type="EMBL" id="SNRY01004311">
    <property type="protein sequence ID" value="KAA6318070.1"/>
    <property type="molecule type" value="Genomic_DNA"/>
</dbReference>
<evidence type="ECO:0000256" key="1">
    <source>
        <dbReference type="SAM" id="MobiDB-lite"/>
    </source>
</evidence>
<dbReference type="GO" id="GO:0008932">
    <property type="term" value="F:lytic endotransglycosylase activity"/>
    <property type="evidence" value="ECO:0007669"/>
    <property type="project" value="TreeGrafter"/>
</dbReference>
<dbReference type="PANTHER" id="PTHR33734:SF22">
    <property type="entry name" value="MEMBRANE-BOUND LYTIC MUREIN TRANSGLYCOSYLASE D"/>
    <property type="match status" value="1"/>
</dbReference>
<organism evidence="3">
    <name type="scientific">termite gut metagenome</name>
    <dbReference type="NCBI Taxonomy" id="433724"/>
    <lineage>
        <taxon>unclassified sequences</taxon>
        <taxon>metagenomes</taxon>
        <taxon>organismal metagenomes</taxon>
    </lineage>
</organism>
<dbReference type="InterPro" id="IPR018392">
    <property type="entry name" value="LysM"/>
</dbReference>
<dbReference type="EC" id="3.2.-.-" evidence="3"/>
<keyword evidence="3" id="KW-0326">Glycosidase</keyword>
<reference evidence="3" key="1">
    <citation type="submission" date="2019-03" db="EMBL/GenBank/DDBJ databases">
        <title>Single cell metagenomics reveals metabolic interactions within the superorganism composed of flagellate Streblomastix strix and complex community of Bacteroidetes bacteria on its surface.</title>
        <authorList>
            <person name="Treitli S.C."/>
            <person name="Kolisko M."/>
            <person name="Husnik F."/>
            <person name="Keeling P."/>
            <person name="Hampl V."/>
        </authorList>
    </citation>
    <scope>NUCLEOTIDE SEQUENCE</scope>
    <source>
        <strain evidence="3">STM</strain>
    </source>
</reference>
<dbReference type="InterPro" id="IPR028082">
    <property type="entry name" value="Peripla_BP_I"/>
</dbReference>
<sequence length="577" mass="66169">MKSIKQLLLLLFVCFFGLNLFAQGDTAYFRHTVEKGQNLYSIANMYGVAQNEIIDLNSINGNKIYVGQVLIIPQQKSAENKIFHTIQESETLYRLTLIYQVSAKAILDANPGLSMTNFQTGKVIIIPSSPTDKNPETTPRKEQTDVFNPPPPVMSRCRQMHRVTKRKETIYDISKEYAVSIEELIAVNPELEDRTLEKGDFICIPYPQSPLSQTVSKEKSMESGIVSTTEERLFNKNKTKKEAIETLKAAIILPFTETESRSRMVEYYEGFLIAVDSLKRTGVSVELYVYDSGEQNASISSILKQKEMVEMDIIFGPLFSTHIKQLADFALTNKIRLVIPFTSKTNEVFNNPYIYQINTPQSYLYSEIYEHFARQFKDANIIIWNGTEQTEDYREDEFLKEIKQNLLQDKSMTVQTLDATQNVNVIKNAFSPAKTNILIPTSSSNITLTRIFPLLTSLFGKVREVDIQLVGYPEWQTYVKDHIDDYFEWDTYFYSSFYTNHLMPETIKFAENYRKWYSKDMVNTYPKYGILGYDTGFYFLKGLGMQIKSPFSNVLSSNSGLTAINSSMLTAYSLLIS</sequence>